<accession>A0A914LIM3</accession>
<keyword evidence="2" id="KW-1185">Reference proteome</keyword>
<sequence>MVALQGRQTSMIENDEFIDEDRQDNLDDDFPDVNNQIFGRRRRQPNAQPRRINHWAIFGNNYRGGHYNQATGFDG</sequence>
<dbReference type="WBParaSite" id="Minc3s00536g13915">
    <property type="protein sequence ID" value="Minc3s00536g13915"/>
    <property type="gene ID" value="Minc3s00536g13915"/>
</dbReference>
<evidence type="ECO:0000313" key="3">
    <source>
        <dbReference type="WBParaSite" id="Minc3s00536g13915"/>
    </source>
</evidence>
<feature type="region of interest" description="Disordered" evidence="1">
    <location>
        <begin position="1"/>
        <end position="49"/>
    </location>
</feature>
<feature type="compositionally biased region" description="Polar residues" evidence="1">
    <location>
        <begin position="1"/>
        <end position="12"/>
    </location>
</feature>
<dbReference type="AlphaFoldDB" id="A0A914LIM3"/>
<name>A0A914LIM3_MELIC</name>
<dbReference type="Proteomes" id="UP000887563">
    <property type="component" value="Unplaced"/>
</dbReference>
<feature type="compositionally biased region" description="Acidic residues" evidence="1">
    <location>
        <begin position="13"/>
        <end position="31"/>
    </location>
</feature>
<proteinExistence type="predicted"/>
<reference evidence="3" key="1">
    <citation type="submission" date="2022-11" db="UniProtKB">
        <authorList>
            <consortium name="WormBaseParasite"/>
        </authorList>
    </citation>
    <scope>IDENTIFICATION</scope>
</reference>
<evidence type="ECO:0000256" key="1">
    <source>
        <dbReference type="SAM" id="MobiDB-lite"/>
    </source>
</evidence>
<evidence type="ECO:0000313" key="2">
    <source>
        <dbReference type="Proteomes" id="UP000887563"/>
    </source>
</evidence>
<protein>
    <submittedName>
        <fullName evidence="3">Uncharacterized protein</fullName>
    </submittedName>
</protein>
<organism evidence="2 3">
    <name type="scientific">Meloidogyne incognita</name>
    <name type="common">Southern root-knot nematode worm</name>
    <name type="synonym">Oxyuris incognita</name>
    <dbReference type="NCBI Taxonomy" id="6306"/>
    <lineage>
        <taxon>Eukaryota</taxon>
        <taxon>Metazoa</taxon>
        <taxon>Ecdysozoa</taxon>
        <taxon>Nematoda</taxon>
        <taxon>Chromadorea</taxon>
        <taxon>Rhabditida</taxon>
        <taxon>Tylenchina</taxon>
        <taxon>Tylenchomorpha</taxon>
        <taxon>Tylenchoidea</taxon>
        <taxon>Meloidogynidae</taxon>
        <taxon>Meloidogyninae</taxon>
        <taxon>Meloidogyne</taxon>
        <taxon>Meloidogyne incognita group</taxon>
    </lineage>
</organism>